<dbReference type="NCBIfam" id="NF005556">
    <property type="entry name" value="PRK07226.1"/>
    <property type="match status" value="1"/>
</dbReference>
<dbReference type="GO" id="GO:0016744">
    <property type="term" value="F:transketolase or transaldolase activity"/>
    <property type="evidence" value="ECO:0007669"/>
    <property type="project" value="UniProtKB-UniRule"/>
</dbReference>
<dbReference type="GO" id="GO:0016836">
    <property type="term" value="F:hydro-lyase activity"/>
    <property type="evidence" value="ECO:0007669"/>
    <property type="project" value="InterPro"/>
</dbReference>
<accession>A0A075WHP2</accession>
<dbReference type="Proteomes" id="UP000028501">
    <property type="component" value="Chromosome"/>
</dbReference>
<organism evidence="8 9">
    <name type="scientific">Archaeoglobus fulgidus DSM 8774</name>
    <dbReference type="NCBI Taxonomy" id="1344584"/>
    <lineage>
        <taxon>Archaea</taxon>
        <taxon>Methanobacteriati</taxon>
        <taxon>Methanobacteriota</taxon>
        <taxon>Archaeoglobi</taxon>
        <taxon>Archaeoglobales</taxon>
        <taxon>Archaeoglobaceae</taxon>
        <taxon>Archaeoglobus</taxon>
    </lineage>
</organism>
<feature type="active site" description="Schiff-base intermediate with substrate" evidence="5">
    <location>
        <position position="169"/>
    </location>
</feature>
<keyword evidence="3 5" id="KW-0057">Aromatic amino acid biosynthesis</keyword>
<feature type="active site" description="Schiff-base intermediate with dihydroxyacetone-P" evidence="7">
    <location>
        <position position="169"/>
    </location>
</feature>
<feature type="binding site" evidence="5">
    <location>
        <begin position="191"/>
        <end position="192"/>
    </location>
    <ligand>
        <name>1-deoxy-D-threo-hexo-2,5-diulose 6-phosphate</name>
        <dbReference type="ChEBI" id="CHEBI:58861"/>
    </ligand>
</feature>
<evidence type="ECO:0000256" key="5">
    <source>
        <dbReference type="HAMAP-Rule" id="MF_00960"/>
    </source>
</evidence>
<dbReference type="SUPFAM" id="SSF51569">
    <property type="entry name" value="Aldolase"/>
    <property type="match status" value="1"/>
</dbReference>
<feature type="binding site" evidence="5">
    <location>
        <begin position="218"/>
        <end position="219"/>
    </location>
    <ligand>
        <name>1-deoxy-D-threo-hexo-2,5-diulose 6-phosphate</name>
        <dbReference type="ChEBI" id="CHEBI:58861"/>
    </ligand>
</feature>
<dbReference type="GeneID" id="24793764"/>
<dbReference type="AlphaFoldDB" id="A0A075WHP2"/>
<dbReference type="PIRSF" id="PIRSF038992">
    <property type="entry name" value="Aldolase_Ia"/>
    <property type="match status" value="1"/>
</dbReference>
<dbReference type="EC" id="2.2.1.10" evidence="5 6"/>
<evidence type="ECO:0000313" key="8">
    <source>
        <dbReference type="EMBL" id="AIG97048.1"/>
    </source>
</evidence>
<keyword evidence="2 5" id="KW-0808">Transferase</keyword>
<keyword evidence="1 5" id="KW-0028">Amino-acid biosynthesis</keyword>
<comment type="similarity">
    <text evidence="5">Belongs to the DeoC/FbaB aldolase family. ADHS subfamily.</text>
</comment>
<dbReference type="HOGENOM" id="CLU_057069_2_0_2"/>
<evidence type="ECO:0000313" key="9">
    <source>
        <dbReference type="Proteomes" id="UP000028501"/>
    </source>
</evidence>
<dbReference type="CDD" id="cd00958">
    <property type="entry name" value="DhnA"/>
    <property type="match status" value="1"/>
</dbReference>
<dbReference type="InterPro" id="IPR013785">
    <property type="entry name" value="Aldolase_TIM"/>
</dbReference>
<proteinExistence type="inferred from homology"/>
<comment type="function">
    <text evidence="5">Catalyzes a transaldol reaction between 6-deoxy-5-ketofructose 1-phosphate (DKFP) and L-aspartate semialdehyde (ASA) with an elimination of hydroxypyruvaldehyde phosphate to yield 2-amino-3,7-dideoxy-D-threo-hept-6-ulosonate (ADH). Plays a key role in an alternative pathway of the biosynthesis of 3-dehydroquinate (DHQ), which is involved in the canonical pathway for the biosynthesis of aromatic amino acids.</text>
</comment>
<evidence type="ECO:0000256" key="4">
    <source>
        <dbReference type="ARBA" id="ARBA00023270"/>
    </source>
</evidence>
<feature type="active site" description="Proton donor" evidence="5 7">
    <location>
        <position position="141"/>
    </location>
</feature>
<dbReference type="Pfam" id="PF01791">
    <property type="entry name" value="DeoC"/>
    <property type="match status" value="1"/>
</dbReference>
<dbReference type="PANTHER" id="PTHR47916">
    <property type="entry name" value="FRUCTOSE-BISPHOSPHATE ALDOLASE CLASS 1"/>
    <property type="match status" value="1"/>
</dbReference>
<dbReference type="InterPro" id="IPR002915">
    <property type="entry name" value="DeoC/FbaB/LacD_aldolase"/>
</dbReference>
<dbReference type="SMART" id="SM01133">
    <property type="entry name" value="DeoC"/>
    <property type="match status" value="1"/>
</dbReference>
<name>A0A075WHP2_ARCFL</name>
<dbReference type="EMBL" id="CP006577">
    <property type="protein sequence ID" value="AIG97048.1"/>
    <property type="molecule type" value="Genomic_DNA"/>
</dbReference>
<dbReference type="GO" id="GO:0009073">
    <property type="term" value="P:aromatic amino acid family biosynthetic process"/>
    <property type="evidence" value="ECO:0007669"/>
    <property type="project" value="UniProtKB-UniRule"/>
</dbReference>
<keyword evidence="8" id="KW-0456">Lyase</keyword>
<gene>
    <name evidence="5" type="primary">aroA'</name>
    <name evidence="8" type="ORF">AFULGI_00002160</name>
</gene>
<protein>
    <recommendedName>
        <fullName evidence="5 6">2-amino-3,7-dideoxy-D-threo-hept-6-ulosonate synthase</fullName>
        <shortName evidence="5">ADH synthase</shortName>
        <shortName evidence="5">ADHS</shortName>
        <shortName evidence="5">ADTH synthase</shortName>
        <ecNumber evidence="5 6">2.2.1.10</ecNumber>
    </recommendedName>
</protein>
<feature type="active site" description="Proton acceptor" evidence="5">
    <location>
        <position position="23"/>
    </location>
</feature>
<evidence type="ECO:0000256" key="6">
    <source>
        <dbReference type="NCBIfam" id="TIGR01949"/>
    </source>
</evidence>
<dbReference type="KEGG" id="afg:AFULGI_00002160"/>
<evidence type="ECO:0000256" key="3">
    <source>
        <dbReference type="ARBA" id="ARBA00023141"/>
    </source>
</evidence>
<evidence type="ECO:0000256" key="2">
    <source>
        <dbReference type="ARBA" id="ARBA00022679"/>
    </source>
</evidence>
<comment type="subunit">
    <text evidence="5">Homodecamer.</text>
</comment>
<reference evidence="8 9" key="1">
    <citation type="submission" date="2013-07" db="EMBL/GenBank/DDBJ databases">
        <title>Genome of Archaeoglobus fulgidus.</title>
        <authorList>
            <person name="Fiebig A."/>
            <person name="Birkeland N.-K."/>
        </authorList>
    </citation>
    <scope>NUCLEOTIDE SEQUENCE [LARGE SCALE GENOMIC DNA]</scope>
    <source>
        <strain evidence="8 9">DSM 8774</strain>
    </source>
</reference>
<dbReference type="GO" id="GO:0004332">
    <property type="term" value="F:fructose-bisphosphate aldolase activity"/>
    <property type="evidence" value="ECO:0007669"/>
    <property type="project" value="InterPro"/>
</dbReference>
<dbReference type="NCBIfam" id="TIGR01949">
    <property type="entry name" value="ADH_synth"/>
    <property type="match status" value="1"/>
</dbReference>
<feature type="binding site" evidence="5">
    <location>
        <begin position="23"/>
        <end position="27"/>
    </location>
    <ligand>
        <name>1-deoxy-D-threo-hexo-2,5-diulose 6-phosphate</name>
        <dbReference type="ChEBI" id="CHEBI:58861"/>
    </ligand>
</feature>
<dbReference type="InterPro" id="IPR010210">
    <property type="entry name" value="ADH_synthase"/>
</dbReference>
<evidence type="ECO:0000256" key="7">
    <source>
        <dbReference type="PIRSR" id="PIRSR038992-1"/>
    </source>
</evidence>
<dbReference type="Gene3D" id="3.20.20.70">
    <property type="entry name" value="Aldolase class I"/>
    <property type="match status" value="1"/>
</dbReference>
<dbReference type="InterPro" id="IPR050456">
    <property type="entry name" value="DeoC/FbaB_aldolase"/>
</dbReference>
<dbReference type="GO" id="GO:0008652">
    <property type="term" value="P:amino acid biosynthetic process"/>
    <property type="evidence" value="ECO:0007669"/>
    <property type="project" value="UniProtKB-KW"/>
</dbReference>
<dbReference type="PANTHER" id="PTHR47916:SF1">
    <property type="entry name" value="3-HYDROXY-5-PHOSPHONOOXYPENTANE-2,4-DIONE THIOLASE"/>
    <property type="match status" value="1"/>
</dbReference>
<dbReference type="InterPro" id="IPR041720">
    <property type="entry name" value="FbaB-like"/>
</dbReference>
<sequence>MLGKRRRMSRIMKNGRTVILPMDHGITKPEKGIEKVDRVVEEVQDYIDAVIVHKGVAKRSAVLADIDAALIIHLSASTSLAPDPNDKRIVTSVEKAIALGADAVSIHVNIGSKTEAEQIEKAGTISEICDDYGIPLLAMMYPRGSIDVTTETVRHAARIGYELGADILKVPYVQSFEEVVAVCDIPVVVAGGSKGSEHEFLKRVEDAIAKGAAGVAAGRNVFNSDHPVRIAKALHMIVHGNMHMEEVMEYEGNMVVG</sequence>
<dbReference type="RefSeq" id="WP_048064192.1">
    <property type="nucleotide sequence ID" value="NZ_CP006577.1"/>
</dbReference>
<feature type="binding site" evidence="5">
    <location>
        <begin position="141"/>
        <end position="143"/>
    </location>
    <ligand>
        <name>1-deoxy-D-threo-hexo-2,5-diulose 6-phosphate</name>
        <dbReference type="ChEBI" id="CHEBI:58861"/>
    </ligand>
</feature>
<dbReference type="HAMAP" id="MF_00960">
    <property type="entry name" value="ADH_synthase"/>
    <property type="match status" value="1"/>
</dbReference>
<comment type="catalytic activity">
    <reaction evidence="5">
        <text>1-deoxy-D-threo-hexo-2,5-diulose 6-phosphate + L-aspartate 4-semialdehyde = 2,3-dioxopropyl phosphate + 2-amino-2,3,7-trideoxy-D-lyxo-hept-6-ulosonate</text>
        <dbReference type="Rhea" id="RHEA:25952"/>
        <dbReference type="ChEBI" id="CHEBI:58859"/>
        <dbReference type="ChEBI" id="CHEBI:58860"/>
        <dbReference type="ChEBI" id="CHEBI:58861"/>
        <dbReference type="ChEBI" id="CHEBI:537519"/>
        <dbReference type="EC" id="2.2.1.10"/>
    </reaction>
</comment>
<keyword evidence="4 5" id="KW-0704">Schiff base</keyword>
<evidence type="ECO:0000256" key="1">
    <source>
        <dbReference type="ARBA" id="ARBA00022605"/>
    </source>
</evidence>